<dbReference type="Pfam" id="PF02515">
    <property type="entry name" value="CoA_transf_3"/>
    <property type="match status" value="1"/>
</dbReference>
<feature type="compositionally biased region" description="Basic and acidic residues" evidence="3">
    <location>
        <begin position="214"/>
        <end position="223"/>
    </location>
</feature>
<dbReference type="InterPro" id="IPR044855">
    <property type="entry name" value="CoA-Trfase_III_dom3_sf"/>
</dbReference>
<sequence>MLEHLRVLDLTDERGLLCGRLLADLGADVVQLEPLTGSSARSAPPTAHGGAGPSMFWETFAANKRGIALDLDSDEGVATARELAGRADIMITSLPEAWLRERGLDPDALRAAHPHLITTVISAFGWTGPKSGYADCDLVVWAAGGPLDPHRDEERPPLRISVPQAFLHASADAAAGSLIALHARATTGRGQLVDVSAQASLGTATLARVLSHDVGDPQPEWHRQPTAGKDQSGSGAATPNRLKKWRCADGMVELHLSMGPASGEFTNRLFAWLHSENAVSDRIAAWDWTTLPQRIADGEITEADLAEARAAVADFLATLTKRQVLDAAMKHRLLCMAIFDVADIAASPHLDERGYWAQVDIDGVPVRIPGTLAHVSGDAQPRVRRRAPRLGEHTAEVLADWLTAQEVSV</sequence>
<gene>
    <name evidence="4" type="ORF">TM51_07751</name>
</gene>
<evidence type="ECO:0000313" key="5">
    <source>
        <dbReference type="Proteomes" id="UP000014184"/>
    </source>
</evidence>
<dbReference type="Proteomes" id="UP000014184">
    <property type="component" value="Unassembled WGS sequence"/>
</dbReference>
<dbReference type="GO" id="GO:0016740">
    <property type="term" value="F:transferase activity"/>
    <property type="evidence" value="ECO:0007669"/>
    <property type="project" value="UniProtKB-KW"/>
</dbReference>
<name>A0A9P2TAV4_THEFU</name>
<dbReference type="InterPro" id="IPR003673">
    <property type="entry name" value="CoA-Trfase_fam_III"/>
</dbReference>
<dbReference type="RefSeq" id="WP_011291911.1">
    <property type="nucleotide sequence ID" value="NZ_AOSG01000038.1"/>
</dbReference>
<dbReference type="InterPro" id="IPR050509">
    <property type="entry name" value="CoA-transferase_III"/>
</dbReference>
<proteinExistence type="inferred from homology"/>
<feature type="region of interest" description="Disordered" evidence="3">
    <location>
        <begin position="214"/>
        <end position="240"/>
    </location>
</feature>
<reference evidence="4 5" key="1">
    <citation type="journal article" date="2013" name="Genome Announc.">
        <title>Draft Genome Sequence of the Lignocellulose Decomposer Thermobifida fusca Strain TM51.</title>
        <authorList>
            <person name="Toth A."/>
            <person name="Barna T."/>
            <person name="Nagy I."/>
            <person name="Horvath B."/>
            <person name="Nagy I."/>
            <person name="Tancsics A."/>
            <person name="Kriszt B."/>
            <person name="Baka E."/>
            <person name="Fekete C."/>
            <person name="Kukolya J."/>
        </authorList>
    </citation>
    <scope>NUCLEOTIDE SEQUENCE [LARGE SCALE GENOMIC DNA]</scope>
    <source>
        <strain evidence="4 5">TM51</strain>
    </source>
</reference>
<keyword evidence="5" id="KW-1185">Reference proteome</keyword>
<evidence type="ECO:0000313" key="4">
    <source>
        <dbReference type="EMBL" id="EOR71363.1"/>
    </source>
</evidence>
<organism evidence="4 5">
    <name type="scientific">Thermobifida fusca TM51</name>
    <dbReference type="NCBI Taxonomy" id="1169414"/>
    <lineage>
        <taxon>Bacteria</taxon>
        <taxon>Bacillati</taxon>
        <taxon>Actinomycetota</taxon>
        <taxon>Actinomycetes</taxon>
        <taxon>Streptosporangiales</taxon>
        <taxon>Nocardiopsidaceae</taxon>
        <taxon>Thermobifida</taxon>
    </lineage>
</organism>
<comment type="caution">
    <text evidence="4">The sequence shown here is derived from an EMBL/GenBank/DDBJ whole genome shotgun (WGS) entry which is preliminary data.</text>
</comment>
<protein>
    <submittedName>
        <fullName evidence="4">Family III CoA-transferase subunit</fullName>
    </submittedName>
</protein>
<dbReference type="Gene3D" id="3.30.1540.10">
    <property type="entry name" value="formyl-coa transferase, domain 3"/>
    <property type="match status" value="1"/>
</dbReference>
<dbReference type="Gene3D" id="3.40.50.10540">
    <property type="entry name" value="Crotonobetainyl-coa:carnitine coa-transferase, domain 1"/>
    <property type="match status" value="1"/>
</dbReference>
<dbReference type="AlphaFoldDB" id="A0A9P2TAV4"/>
<keyword evidence="2" id="KW-0808">Transferase</keyword>
<evidence type="ECO:0000256" key="1">
    <source>
        <dbReference type="ARBA" id="ARBA00008383"/>
    </source>
</evidence>
<accession>A0A9P2TAV4</accession>
<dbReference type="EMBL" id="AOSG01000038">
    <property type="protein sequence ID" value="EOR71363.1"/>
    <property type="molecule type" value="Genomic_DNA"/>
</dbReference>
<dbReference type="InterPro" id="IPR023606">
    <property type="entry name" value="CoA-Trfase_III_dom_1_sf"/>
</dbReference>
<evidence type="ECO:0000256" key="3">
    <source>
        <dbReference type="SAM" id="MobiDB-lite"/>
    </source>
</evidence>
<comment type="similarity">
    <text evidence="1">Belongs to the CoA-transferase III family.</text>
</comment>
<dbReference type="PANTHER" id="PTHR48228:SF6">
    <property type="entry name" value="L-CARNITINE COA-TRANSFERASE"/>
    <property type="match status" value="1"/>
</dbReference>
<dbReference type="PANTHER" id="PTHR48228">
    <property type="entry name" value="SUCCINYL-COA--D-CITRAMALATE COA-TRANSFERASE"/>
    <property type="match status" value="1"/>
</dbReference>
<dbReference type="SUPFAM" id="SSF89796">
    <property type="entry name" value="CoA-transferase family III (CaiB/BaiF)"/>
    <property type="match status" value="1"/>
</dbReference>
<evidence type="ECO:0000256" key="2">
    <source>
        <dbReference type="ARBA" id="ARBA00022679"/>
    </source>
</evidence>